<evidence type="ECO:0000256" key="1">
    <source>
        <dbReference type="ARBA" id="ARBA00004141"/>
    </source>
</evidence>
<keyword evidence="5 7" id="KW-0472">Membrane</keyword>
<dbReference type="PANTHER" id="PTHR31893:SF5">
    <property type="entry name" value="TRANSMEMBRANE PROTEIN 151 HOMOLOG"/>
    <property type="match status" value="1"/>
</dbReference>
<evidence type="ECO:0000313" key="9">
    <source>
        <dbReference type="Proteomes" id="UP001530400"/>
    </source>
</evidence>
<keyword evidence="3 7" id="KW-0812">Transmembrane</keyword>
<comment type="subcellular location">
    <subcellularLocation>
        <location evidence="1">Membrane</location>
        <topology evidence="1">Multi-pass membrane protein</topology>
    </subcellularLocation>
</comment>
<protein>
    <submittedName>
        <fullName evidence="8">Uncharacterized protein</fullName>
    </submittedName>
</protein>
<gene>
    <name evidence="8" type="ORF">ACHAWO_011862</name>
</gene>
<dbReference type="EMBL" id="JALLPJ020000557">
    <property type="protein sequence ID" value="KAL3788646.1"/>
    <property type="molecule type" value="Genomic_DNA"/>
</dbReference>
<proteinExistence type="inferred from homology"/>
<feature type="transmembrane region" description="Helical" evidence="7">
    <location>
        <begin position="88"/>
        <end position="106"/>
    </location>
</feature>
<keyword evidence="4 7" id="KW-1133">Transmembrane helix</keyword>
<sequence length="567" mass="64012">MVANGPIQPRGGSSAPSNKKYSGAAQSALQTIHSYKKSSSKLLPQSAPLLLSESALMDKETNAIYWQDVETSNILSTSLTRPYLTQRGVVHVRATILFVALWLWVWGRVSRWLCRRYFEQRQTVDQQNTATSISILSSLDKLSSQNPIVQKILYVMKPILQFLLLTFNALLYLRPPPYPPKLIVATLILYLLESYGCSTRRYLSHAMNAPKELTEYLESLRNAEPVVKWKVRCFHFEARELWKWILSSGGLLQTVLNMFGAGSYNQQSNEMETERSKPWWMTKKVVTHQAVGTYNFGSCEDCTLATLWKRAQSFSTSDTGAPFSKLALSKLLVLKDRKAREDYFAQQAAFVMLEGRKDVNAEFATSIEVPGFCPKLLAVRPVPHAKNISASLFRLHIYYLFTLLGLSLPYRIWFAKHCDEVRVSIVKETVGPLSSEKDDSSTVSETKSSWIRSKIWGPSSSISSAADERARARELFRKSMQSFSLYDDEPSLNANRNLKQIREGLNTTEISTADECAINEHLLEAEVNNNITAERESDITNSKDLSLDLTTSSYQEDPAVIPPDEIA</sequence>
<feature type="region of interest" description="Disordered" evidence="6">
    <location>
        <begin position="1"/>
        <end position="21"/>
    </location>
</feature>
<reference evidence="8 9" key="1">
    <citation type="submission" date="2024-10" db="EMBL/GenBank/DDBJ databases">
        <title>Updated reference genomes for cyclostephanoid diatoms.</title>
        <authorList>
            <person name="Roberts W.R."/>
            <person name="Alverson A.J."/>
        </authorList>
    </citation>
    <scope>NUCLEOTIDE SEQUENCE [LARGE SCALE GENOMIC DNA]</scope>
    <source>
        <strain evidence="8 9">AJA010-31</strain>
    </source>
</reference>
<comment type="caution">
    <text evidence="8">The sequence shown here is derived from an EMBL/GenBank/DDBJ whole genome shotgun (WGS) entry which is preliminary data.</text>
</comment>
<evidence type="ECO:0000313" key="8">
    <source>
        <dbReference type="EMBL" id="KAL3788646.1"/>
    </source>
</evidence>
<organism evidence="8 9">
    <name type="scientific">Cyclotella atomus</name>
    <dbReference type="NCBI Taxonomy" id="382360"/>
    <lineage>
        <taxon>Eukaryota</taxon>
        <taxon>Sar</taxon>
        <taxon>Stramenopiles</taxon>
        <taxon>Ochrophyta</taxon>
        <taxon>Bacillariophyta</taxon>
        <taxon>Coscinodiscophyceae</taxon>
        <taxon>Thalassiosirophycidae</taxon>
        <taxon>Stephanodiscales</taxon>
        <taxon>Stephanodiscaceae</taxon>
        <taxon>Cyclotella</taxon>
    </lineage>
</organism>
<comment type="similarity">
    <text evidence="2">Belongs to the TMEM151 family.</text>
</comment>
<evidence type="ECO:0000256" key="6">
    <source>
        <dbReference type="SAM" id="MobiDB-lite"/>
    </source>
</evidence>
<dbReference type="GO" id="GO:0016020">
    <property type="term" value="C:membrane"/>
    <property type="evidence" value="ECO:0007669"/>
    <property type="project" value="UniProtKB-SubCell"/>
</dbReference>
<dbReference type="Proteomes" id="UP001530400">
    <property type="component" value="Unassembled WGS sequence"/>
</dbReference>
<dbReference type="PANTHER" id="PTHR31893">
    <property type="entry name" value="TRANSMEMBRANE PROTEIN 151 HOMOLOG"/>
    <property type="match status" value="1"/>
</dbReference>
<keyword evidence="9" id="KW-1185">Reference proteome</keyword>
<name>A0ABD3PMV8_9STRA</name>
<evidence type="ECO:0000256" key="7">
    <source>
        <dbReference type="SAM" id="Phobius"/>
    </source>
</evidence>
<dbReference type="InterPro" id="IPR026767">
    <property type="entry name" value="Tmem151"/>
</dbReference>
<evidence type="ECO:0000256" key="3">
    <source>
        <dbReference type="ARBA" id="ARBA00022692"/>
    </source>
</evidence>
<evidence type="ECO:0000256" key="4">
    <source>
        <dbReference type="ARBA" id="ARBA00022989"/>
    </source>
</evidence>
<dbReference type="AlphaFoldDB" id="A0ABD3PMV8"/>
<evidence type="ECO:0000256" key="5">
    <source>
        <dbReference type="ARBA" id="ARBA00023136"/>
    </source>
</evidence>
<accession>A0ABD3PMV8</accession>
<evidence type="ECO:0000256" key="2">
    <source>
        <dbReference type="ARBA" id="ARBA00009583"/>
    </source>
</evidence>